<dbReference type="Proteomes" id="UP000574067">
    <property type="component" value="Unassembled WGS sequence"/>
</dbReference>
<reference evidence="5 6" key="1">
    <citation type="submission" date="2020-04" db="EMBL/GenBank/DDBJ databases">
        <title>Azohydromonas sp. isolated from soil.</title>
        <authorList>
            <person name="Dahal R.H."/>
        </authorList>
    </citation>
    <scope>NUCLEOTIDE SEQUENCE [LARGE SCALE GENOMIC DNA]</scope>
    <source>
        <strain evidence="5 6">G-1-1-14</strain>
    </source>
</reference>
<dbReference type="Pfam" id="PF00535">
    <property type="entry name" value="Glycos_transf_2"/>
    <property type="match status" value="1"/>
</dbReference>
<evidence type="ECO:0000256" key="1">
    <source>
        <dbReference type="ARBA" id="ARBA00006739"/>
    </source>
</evidence>
<dbReference type="PANTHER" id="PTHR43630">
    <property type="entry name" value="POLY-BETA-1,6-N-ACETYL-D-GLUCOSAMINE SYNTHASE"/>
    <property type="match status" value="1"/>
</dbReference>
<dbReference type="SUPFAM" id="SSF53448">
    <property type="entry name" value="Nucleotide-diphospho-sugar transferases"/>
    <property type="match status" value="1"/>
</dbReference>
<dbReference type="CDD" id="cd06423">
    <property type="entry name" value="CESA_like"/>
    <property type="match status" value="1"/>
</dbReference>
<gene>
    <name evidence="5" type="ORF">HHL10_28865</name>
</gene>
<dbReference type="RefSeq" id="WP_169163884.1">
    <property type="nucleotide sequence ID" value="NZ_JABBFW010000048.1"/>
</dbReference>
<dbReference type="Gene3D" id="3.90.550.10">
    <property type="entry name" value="Spore Coat Polysaccharide Biosynthesis Protein SpsA, Chain A"/>
    <property type="match status" value="1"/>
</dbReference>
<sequence length="312" mass="34959">MAICADAPFVTPPEVSPRVGPFVIVTPAHNEETFIEETIRSMVRQTVRPLQWIIVNDGSTDRTHDIVASYAARYPFIRLVDRHRQGERHFGNKAHAFNLGLRQCDVAALSFIGNLDADIALEADYFEKVLQRFEQDTRLGIAGGMVRTRIGDQFISQDVALDSVAGAVQLFRRECFEQVGGYRPLPLGGIDSAAEITARMKGWTVRTFPELCVLENRRTGTATAPPLLSRVKEGRRYHSLGYGFLFLCLRCLYRAMDRPRILGSLAIFIGYVRGLVSRSPILLPPDTVQYLRGEQQAKLRQQLKSLVVGKPS</sequence>
<dbReference type="EMBL" id="JABBFW010000048">
    <property type="protein sequence ID" value="NML18986.1"/>
    <property type="molecule type" value="Genomic_DNA"/>
</dbReference>
<protein>
    <submittedName>
        <fullName evidence="5">Glycosyltransferase family 2 protein</fullName>
    </submittedName>
</protein>
<dbReference type="GO" id="GO:0016757">
    <property type="term" value="F:glycosyltransferase activity"/>
    <property type="evidence" value="ECO:0007669"/>
    <property type="project" value="UniProtKB-KW"/>
</dbReference>
<dbReference type="InterPro" id="IPR029044">
    <property type="entry name" value="Nucleotide-diphossugar_trans"/>
</dbReference>
<dbReference type="PANTHER" id="PTHR43630:SF1">
    <property type="entry name" value="POLY-BETA-1,6-N-ACETYL-D-GLUCOSAMINE SYNTHASE"/>
    <property type="match status" value="1"/>
</dbReference>
<comment type="similarity">
    <text evidence="1">Belongs to the glycosyltransferase 2 family.</text>
</comment>
<feature type="domain" description="Glycosyltransferase 2-like" evidence="4">
    <location>
        <begin position="24"/>
        <end position="155"/>
    </location>
</feature>
<proteinExistence type="inferred from homology"/>
<dbReference type="InterPro" id="IPR001173">
    <property type="entry name" value="Glyco_trans_2-like"/>
</dbReference>
<evidence type="ECO:0000313" key="6">
    <source>
        <dbReference type="Proteomes" id="UP000574067"/>
    </source>
</evidence>
<keyword evidence="2" id="KW-0328">Glycosyltransferase</keyword>
<dbReference type="AlphaFoldDB" id="A0A848FIK8"/>
<accession>A0A848FIK8</accession>
<evidence type="ECO:0000313" key="5">
    <source>
        <dbReference type="EMBL" id="NML18986.1"/>
    </source>
</evidence>
<comment type="caution">
    <text evidence="5">The sequence shown here is derived from an EMBL/GenBank/DDBJ whole genome shotgun (WGS) entry which is preliminary data.</text>
</comment>
<organism evidence="5 6">
    <name type="scientific">Azohydromonas caseinilytica</name>
    <dbReference type="NCBI Taxonomy" id="2728836"/>
    <lineage>
        <taxon>Bacteria</taxon>
        <taxon>Pseudomonadati</taxon>
        <taxon>Pseudomonadota</taxon>
        <taxon>Betaproteobacteria</taxon>
        <taxon>Burkholderiales</taxon>
        <taxon>Sphaerotilaceae</taxon>
        <taxon>Azohydromonas</taxon>
    </lineage>
</organism>
<keyword evidence="6" id="KW-1185">Reference proteome</keyword>
<evidence type="ECO:0000256" key="2">
    <source>
        <dbReference type="ARBA" id="ARBA00022676"/>
    </source>
</evidence>
<keyword evidence="3 5" id="KW-0808">Transferase</keyword>
<name>A0A848FIK8_9BURK</name>
<evidence type="ECO:0000259" key="4">
    <source>
        <dbReference type="Pfam" id="PF00535"/>
    </source>
</evidence>
<evidence type="ECO:0000256" key="3">
    <source>
        <dbReference type="ARBA" id="ARBA00022679"/>
    </source>
</evidence>